<evidence type="ECO:0000313" key="7">
    <source>
        <dbReference type="EMBL" id="RVX40111.1"/>
    </source>
</evidence>
<feature type="domain" description="Glycosyl hydrolase family 32 C-terminal" evidence="6">
    <location>
        <begin position="339"/>
        <end position="469"/>
    </location>
</feature>
<evidence type="ECO:0000256" key="1">
    <source>
        <dbReference type="ARBA" id="ARBA00009902"/>
    </source>
</evidence>
<dbReference type="GO" id="GO:0005737">
    <property type="term" value="C:cytoplasm"/>
    <property type="evidence" value="ECO:0007669"/>
    <property type="project" value="TreeGrafter"/>
</dbReference>
<organism evidence="7 8">
    <name type="scientific">Nonomuraea polychroma</name>
    <dbReference type="NCBI Taxonomy" id="46176"/>
    <lineage>
        <taxon>Bacteria</taxon>
        <taxon>Bacillati</taxon>
        <taxon>Actinomycetota</taxon>
        <taxon>Actinomycetes</taxon>
        <taxon>Streptosporangiales</taxon>
        <taxon>Streptosporangiaceae</taxon>
        <taxon>Nonomuraea</taxon>
    </lineage>
</organism>
<evidence type="ECO:0000313" key="8">
    <source>
        <dbReference type="Proteomes" id="UP000284824"/>
    </source>
</evidence>
<comment type="caution">
    <text evidence="7">The sequence shown here is derived from an EMBL/GenBank/DDBJ whole genome shotgun (WGS) entry which is preliminary data.</text>
</comment>
<evidence type="ECO:0000256" key="4">
    <source>
        <dbReference type="RuleBase" id="RU362110"/>
    </source>
</evidence>
<evidence type="ECO:0000259" key="5">
    <source>
        <dbReference type="Pfam" id="PF00251"/>
    </source>
</evidence>
<dbReference type="Gene3D" id="2.60.120.560">
    <property type="entry name" value="Exo-inulinase, domain 1"/>
    <property type="match status" value="1"/>
</dbReference>
<dbReference type="InterPro" id="IPR013189">
    <property type="entry name" value="Glyco_hydro_32_C"/>
</dbReference>
<dbReference type="InterPro" id="IPR013148">
    <property type="entry name" value="Glyco_hydro_32_N"/>
</dbReference>
<comment type="similarity">
    <text evidence="1 4">Belongs to the glycosyl hydrolase 32 family.</text>
</comment>
<dbReference type="Pfam" id="PF08244">
    <property type="entry name" value="Glyco_hydro_32C"/>
    <property type="match status" value="1"/>
</dbReference>
<reference evidence="7 8" key="1">
    <citation type="submission" date="2019-01" db="EMBL/GenBank/DDBJ databases">
        <title>Sequencing the genomes of 1000 actinobacteria strains.</title>
        <authorList>
            <person name="Klenk H.-P."/>
        </authorList>
    </citation>
    <scope>NUCLEOTIDE SEQUENCE [LARGE SCALE GENOMIC DNA]</scope>
    <source>
        <strain evidence="7 8">DSM 43925</strain>
    </source>
</reference>
<keyword evidence="2 4" id="KW-0378">Hydrolase</keyword>
<dbReference type="CDD" id="cd18622">
    <property type="entry name" value="GH32_Inu-like"/>
    <property type="match status" value="1"/>
</dbReference>
<dbReference type="SMART" id="SM00640">
    <property type="entry name" value="Glyco_32"/>
    <property type="match status" value="1"/>
</dbReference>
<feature type="domain" description="Glycosyl hydrolase family 32 N-terminal" evidence="5">
    <location>
        <begin position="20"/>
        <end position="310"/>
    </location>
</feature>
<dbReference type="SUPFAM" id="SSF75005">
    <property type="entry name" value="Arabinanase/levansucrase/invertase"/>
    <property type="match status" value="1"/>
</dbReference>
<dbReference type="OrthoDB" id="9776657at2"/>
<dbReference type="RefSeq" id="WP_127932539.1">
    <property type="nucleotide sequence ID" value="NZ_SAUN01000001.1"/>
</dbReference>
<dbReference type="GO" id="GO:0004575">
    <property type="term" value="F:sucrose alpha-glucosidase activity"/>
    <property type="evidence" value="ECO:0007669"/>
    <property type="project" value="TreeGrafter"/>
</dbReference>
<proteinExistence type="inferred from homology"/>
<dbReference type="EMBL" id="SAUN01000001">
    <property type="protein sequence ID" value="RVX40111.1"/>
    <property type="molecule type" value="Genomic_DNA"/>
</dbReference>
<dbReference type="InterPro" id="IPR013320">
    <property type="entry name" value="ConA-like_dom_sf"/>
</dbReference>
<evidence type="ECO:0000256" key="2">
    <source>
        <dbReference type="ARBA" id="ARBA00022801"/>
    </source>
</evidence>
<keyword evidence="8" id="KW-1185">Reference proteome</keyword>
<evidence type="ECO:0000256" key="3">
    <source>
        <dbReference type="ARBA" id="ARBA00023295"/>
    </source>
</evidence>
<dbReference type="PANTHER" id="PTHR42800:SF1">
    <property type="entry name" value="EXOINULINASE INUD (AFU_ORTHOLOGUE AFUA_5G00480)"/>
    <property type="match status" value="1"/>
</dbReference>
<evidence type="ECO:0000259" key="6">
    <source>
        <dbReference type="Pfam" id="PF08244"/>
    </source>
</evidence>
<dbReference type="Pfam" id="PF00251">
    <property type="entry name" value="Glyco_hydro_32N"/>
    <property type="match status" value="1"/>
</dbReference>
<dbReference type="SUPFAM" id="SSF49899">
    <property type="entry name" value="Concanavalin A-like lectins/glucanases"/>
    <property type="match status" value="1"/>
</dbReference>
<accession>A0A438M381</accession>
<dbReference type="Gene3D" id="2.115.10.20">
    <property type="entry name" value="Glycosyl hydrolase domain, family 43"/>
    <property type="match status" value="1"/>
</dbReference>
<dbReference type="InterPro" id="IPR018053">
    <property type="entry name" value="Glyco_hydro_32_AS"/>
</dbReference>
<dbReference type="GO" id="GO:0005987">
    <property type="term" value="P:sucrose catabolic process"/>
    <property type="evidence" value="ECO:0007669"/>
    <property type="project" value="TreeGrafter"/>
</dbReference>
<dbReference type="AlphaFoldDB" id="A0A438M381"/>
<protein>
    <submittedName>
        <fullName evidence="7">Levanase/fructan beta-fructosidase</fullName>
    </submittedName>
</protein>
<keyword evidence="3 4" id="KW-0326">Glycosidase</keyword>
<sequence length="476" mass="52285">MHLPPQQGVRPCAPYRPQLHYTPARNWMNDPNGLVWHDGEYHLFYQYNPYGNDWGNMSWGHAVSTDLVHWEELGVAIEATDDEHVFSGSAVIDHDGTMVAVYTSYHPASGLQAQSLARSTDRGRTWTRHPGNPVLDIGSKEFRDPKVFWYGQGGYWVMAVVLALEWKVSFYRSDDLLSWTWLSDFGPAGSVDGIWEVPDLFELDGRWVLVVSLNPGGPAGGSGVQYFVGRFDGVTFTSDWPAAWVDHGRDFYAALSWNNTPDGRRRWIGWMSNWADAATHPTDPWRGAQSLPRELLLEDIGGRPCLVQRPVAALQALRSPDSIHVAGLDIPPGVLFRSVPEGALEITAEFAPGTAERFGLVIHEGVRIGYDIVRGEAFVEGTPSGRHAAPLSADGVRSSTDGVRSSADGVRRSGDGLRLTVIVDASCVEVFSDRGQIVFTEQIFAEPGSAQVGLFADSGTALLRSAAIHPLRPKRA</sequence>
<name>A0A438M381_9ACTN</name>
<dbReference type="PROSITE" id="PS00609">
    <property type="entry name" value="GLYCOSYL_HYDROL_F32"/>
    <property type="match status" value="1"/>
</dbReference>
<gene>
    <name evidence="7" type="ORF">EDD27_2501</name>
</gene>
<dbReference type="InterPro" id="IPR001362">
    <property type="entry name" value="Glyco_hydro_32"/>
</dbReference>
<dbReference type="PANTHER" id="PTHR42800">
    <property type="entry name" value="EXOINULINASE INUD (AFU_ORTHOLOGUE AFUA_5G00480)"/>
    <property type="match status" value="1"/>
</dbReference>
<dbReference type="Proteomes" id="UP000284824">
    <property type="component" value="Unassembled WGS sequence"/>
</dbReference>
<dbReference type="InterPro" id="IPR023296">
    <property type="entry name" value="Glyco_hydro_beta-prop_sf"/>
</dbReference>